<gene>
    <name evidence="1" type="ORF">Tco025E_03686</name>
</gene>
<comment type="caution">
    <text evidence="1">The sequence shown here is derived from an EMBL/GenBank/DDBJ whole genome shotgun (WGS) entry which is preliminary data.</text>
</comment>
<evidence type="ECO:0000313" key="1">
    <source>
        <dbReference type="EMBL" id="RNF20928.1"/>
    </source>
</evidence>
<protein>
    <recommendedName>
        <fullName evidence="3">Phosphoribulokinase/uridine kinase domain-containing protein</fullName>
    </recommendedName>
</protein>
<organism evidence="1 2">
    <name type="scientific">Trypanosoma conorhini</name>
    <dbReference type="NCBI Taxonomy" id="83891"/>
    <lineage>
        <taxon>Eukaryota</taxon>
        <taxon>Discoba</taxon>
        <taxon>Euglenozoa</taxon>
        <taxon>Kinetoplastea</taxon>
        <taxon>Metakinetoplastina</taxon>
        <taxon>Trypanosomatida</taxon>
        <taxon>Trypanosomatidae</taxon>
        <taxon>Trypanosoma</taxon>
    </lineage>
</organism>
<dbReference type="OrthoDB" id="6362633at2759"/>
<dbReference type="Pfam" id="PF13238">
    <property type="entry name" value="AAA_18"/>
    <property type="match status" value="1"/>
</dbReference>
<reference evidence="1 2" key="1">
    <citation type="journal article" date="2018" name="BMC Genomics">
        <title>Genomic comparison of Trypanosoma conorhini and Trypanosoma rangeli to Trypanosoma cruzi strains of high and low virulence.</title>
        <authorList>
            <person name="Bradwell K.R."/>
            <person name="Koparde V.N."/>
            <person name="Matveyev A.V."/>
            <person name="Serrano M.G."/>
            <person name="Alves J.M."/>
            <person name="Parikh H."/>
            <person name="Huang B."/>
            <person name="Lee V."/>
            <person name="Espinosa-Alvarez O."/>
            <person name="Ortiz P.A."/>
            <person name="Costa-Martins A.G."/>
            <person name="Teixeira M.M."/>
            <person name="Buck G.A."/>
        </authorList>
    </citation>
    <scope>NUCLEOTIDE SEQUENCE [LARGE SCALE GENOMIC DNA]</scope>
    <source>
        <strain evidence="1 2">025E</strain>
    </source>
</reference>
<evidence type="ECO:0008006" key="3">
    <source>
        <dbReference type="Google" id="ProtNLM"/>
    </source>
</evidence>
<dbReference type="AlphaFoldDB" id="A0A422PT78"/>
<dbReference type="EMBL" id="MKKU01000167">
    <property type="protein sequence ID" value="RNF20928.1"/>
    <property type="molecule type" value="Genomic_DNA"/>
</dbReference>
<dbReference type="RefSeq" id="XP_029229381.1">
    <property type="nucleotide sequence ID" value="XM_029370604.1"/>
</dbReference>
<name>A0A422PT78_9TRYP</name>
<dbReference type="InterPro" id="IPR027417">
    <property type="entry name" value="P-loop_NTPase"/>
</dbReference>
<proteinExistence type="predicted"/>
<dbReference type="Gene3D" id="3.40.50.300">
    <property type="entry name" value="P-loop containing nucleotide triphosphate hydrolases"/>
    <property type="match status" value="1"/>
</dbReference>
<accession>A0A422PT78</accession>
<sequence length="250" mass="27673">MASCAVVCPKELREAALTIVRRYKEAPQRRLLVAIAGRPGSGKTTIAEILAEEVKKVLRMHSDDPRDHANDAAVAMPMDGYHFYRKTLRAMPNAEEAVARRGAEWTFDPRKLCKDLQAIRLPAATAETTGIPLYDEVRVPAFDHSVGDPEEHAICITGSTAIVIVEGNYLLYRGTPTWAEVSRCFDIHVFLACPAEQCLERICRRHMVSFKLTREGAMLQAGGTDAVNGDLIDTTKENADIVLHSIECKL</sequence>
<dbReference type="Proteomes" id="UP000284403">
    <property type="component" value="Unassembled WGS sequence"/>
</dbReference>
<keyword evidence="2" id="KW-1185">Reference proteome</keyword>
<dbReference type="SUPFAM" id="SSF52540">
    <property type="entry name" value="P-loop containing nucleoside triphosphate hydrolases"/>
    <property type="match status" value="1"/>
</dbReference>
<evidence type="ECO:0000313" key="2">
    <source>
        <dbReference type="Proteomes" id="UP000284403"/>
    </source>
</evidence>
<dbReference type="GeneID" id="40317297"/>
<dbReference type="PANTHER" id="PTHR10285">
    <property type="entry name" value="URIDINE KINASE"/>
    <property type="match status" value="1"/>
</dbReference>